<dbReference type="InterPro" id="IPR011042">
    <property type="entry name" value="6-blade_b-propeller_TolB-like"/>
</dbReference>
<comment type="similarity">
    <text evidence="1">Belongs to the TolB family.</text>
</comment>
<keyword evidence="2" id="KW-0732">Signal</keyword>
<evidence type="ECO:0000256" key="1">
    <source>
        <dbReference type="ARBA" id="ARBA00009820"/>
    </source>
</evidence>
<dbReference type="AlphaFoldDB" id="A0A7Y0AE89"/>
<feature type="domain" description="Fibronectin type-III" evidence="3">
    <location>
        <begin position="126"/>
        <end position="225"/>
    </location>
</feature>
<dbReference type="PROSITE" id="PS50853">
    <property type="entry name" value="FN3"/>
    <property type="match status" value="1"/>
</dbReference>
<dbReference type="GO" id="GO:0030246">
    <property type="term" value="F:carbohydrate binding"/>
    <property type="evidence" value="ECO:0007669"/>
    <property type="project" value="InterPro"/>
</dbReference>
<dbReference type="Pfam" id="PF07676">
    <property type="entry name" value="PD40"/>
    <property type="match status" value="2"/>
</dbReference>
<evidence type="ECO:0000256" key="2">
    <source>
        <dbReference type="SAM" id="SignalP"/>
    </source>
</evidence>
<dbReference type="CDD" id="cd00063">
    <property type="entry name" value="FN3"/>
    <property type="match status" value="1"/>
</dbReference>
<dbReference type="PANTHER" id="PTHR36842:SF1">
    <property type="entry name" value="PROTEIN TOLB"/>
    <property type="match status" value="1"/>
</dbReference>
<dbReference type="Proteomes" id="UP000559626">
    <property type="component" value="Unassembled WGS sequence"/>
</dbReference>
<evidence type="ECO:0000313" key="4">
    <source>
        <dbReference type="EMBL" id="NML65733.1"/>
    </source>
</evidence>
<dbReference type="PROSITE" id="PS51257">
    <property type="entry name" value="PROKAR_LIPOPROTEIN"/>
    <property type="match status" value="1"/>
</dbReference>
<protein>
    <recommendedName>
        <fullName evidence="3">Fibronectin type-III domain-containing protein</fullName>
    </recommendedName>
</protein>
<dbReference type="EMBL" id="JABBGH010000002">
    <property type="protein sequence ID" value="NML65733.1"/>
    <property type="molecule type" value="Genomic_DNA"/>
</dbReference>
<feature type="signal peptide" evidence="2">
    <location>
        <begin position="1"/>
        <end position="25"/>
    </location>
</feature>
<dbReference type="Pfam" id="PF00041">
    <property type="entry name" value="fn3"/>
    <property type="match status" value="1"/>
</dbReference>
<dbReference type="Gene3D" id="2.60.40.1120">
    <property type="entry name" value="Carboxypeptidase-like, regulatory domain"/>
    <property type="match status" value="1"/>
</dbReference>
<dbReference type="SMART" id="SM00060">
    <property type="entry name" value="FN3"/>
    <property type="match status" value="1"/>
</dbReference>
<dbReference type="InterPro" id="IPR036116">
    <property type="entry name" value="FN3_sf"/>
</dbReference>
<dbReference type="SUPFAM" id="SSF69304">
    <property type="entry name" value="Tricorn protease N-terminal domain"/>
    <property type="match status" value="1"/>
</dbReference>
<dbReference type="RefSeq" id="WP_169531247.1">
    <property type="nucleotide sequence ID" value="NZ_JABBGH010000002.1"/>
</dbReference>
<evidence type="ECO:0000259" key="3">
    <source>
        <dbReference type="PROSITE" id="PS50853"/>
    </source>
</evidence>
<dbReference type="InterPro" id="IPR003961">
    <property type="entry name" value="FN3_dom"/>
</dbReference>
<proteinExistence type="inferred from homology"/>
<organism evidence="4 5">
    <name type="scientific">Hymenobacter polaris</name>
    <dbReference type="NCBI Taxonomy" id="2682546"/>
    <lineage>
        <taxon>Bacteria</taxon>
        <taxon>Pseudomonadati</taxon>
        <taxon>Bacteroidota</taxon>
        <taxon>Cytophagia</taxon>
        <taxon>Cytophagales</taxon>
        <taxon>Hymenobacteraceae</taxon>
        <taxon>Hymenobacter</taxon>
    </lineage>
</organism>
<dbReference type="SUPFAM" id="SSF49265">
    <property type="entry name" value="Fibronectin type III"/>
    <property type="match status" value="1"/>
</dbReference>
<dbReference type="Gene3D" id="2.120.10.30">
    <property type="entry name" value="TolB, C-terminal domain"/>
    <property type="match status" value="2"/>
</dbReference>
<dbReference type="InterPro" id="IPR011659">
    <property type="entry name" value="WD40"/>
</dbReference>
<feature type="chain" id="PRO_5031470294" description="Fibronectin type-III domain-containing protein" evidence="2">
    <location>
        <begin position="26"/>
        <end position="510"/>
    </location>
</feature>
<name>A0A7Y0AE89_9BACT</name>
<accession>A0A7Y0AE89</accession>
<sequence>MFLLFRTWRCYRGTWFALLCLLGLAACEPTLVEPAYYGTLTVTILDGSTSQPLANVAVSTTPATGSYVTDARGQVTISQAPAGTLSVAARRAGYDATTGSATISDGQTQSIVLLLNKTTSTAAPGAPTRPTPATGATDQATSLRLIWRPAAGTQAGDSLKYDVLLFESNNLNQRTLATNTRDTTVIVADLRYNTTYYWQVTARNPAGATARGPVWSFQTVAFPDNRYLFARTVNGNTDIYSSGATGTTPVRLTSAVTVETAPQLSPTRDIIAYSSNASGQFQLYTMNRDGSNQRQITTLSVEGYSNAGVGYRWSPDGAQLIYSHYDQLYRINRDGSGLVLLAKAPANRHFRECDWTAQNGGRLVVQTIGSDPFDSELYLYKTDGTSPVQLVGNLPGRLDSPSFSVDGTTVVYTRDVAGFNSTSGRQLDAHIFTQKLDGSAAFDVSAAATSNIAKATGTNDLTPRYTPTGFQLIFVNRSNDDISAPDVYTCNLDGSNRTKLIENAFWPDYK</sequence>
<gene>
    <name evidence="4" type="ORF">HHL22_11000</name>
</gene>
<dbReference type="PANTHER" id="PTHR36842">
    <property type="entry name" value="PROTEIN TOLB HOMOLOG"/>
    <property type="match status" value="1"/>
</dbReference>
<keyword evidence="5" id="KW-1185">Reference proteome</keyword>
<dbReference type="InterPro" id="IPR013784">
    <property type="entry name" value="Carb-bd-like_fold"/>
</dbReference>
<reference evidence="4 5" key="1">
    <citation type="submission" date="2020-04" db="EMBL/GenBank/DDBJ databases">
        <title>Hymenobacter polaris sp. nov., isolated from Arctic soil.</title>
        <authorList>
            <person name="Dahal R.H."/>
        </authorList>
    </citation>
    <scope>NUCLEOTIDE SEQUENCE [LARGE SCALE GENOMIC DNA]</scope>
    <source>
        <strain evidence="4 5">RP-2-7</strain>
    </source>
</reference>
<comment type="caution">
    <text evidence="4">The sequence shown here is derived from an EMBL/GenBank/DDBJ whole genome shotgun (WGS) entry which is preliminary data.</text>
</comment>
<dbReference type="Pfam" id="PF13620">
    <property type="entry name" value="CarboxypepD_reg"/>
    <property type="match status" value="1"/>
</dbReference>
<dbReference type="SUPFAM" id="SSF49452">
    <property type="entry name" value="Starch-binding domain-like"/>
    <property type="match status" value="1"/>
</dbReference>
<evidence type="ECO:0000313" key="5">
    <source>
        <dbReference type="Proteomes" id="UP000559626"/>
    </source>
</evidence>